<evidence type="ECO:0000313" key="1">
    <source>
        <dbReference type="EMBL" id="CAB4138808.1"/>
    </source>
</evidence>
<dbReference type="GO" id="GO:0000287">
    <property type="term" value="F:magnesium ion binding"/>
    <property type="evidence" value="ECO:0007669"/>
    <property type="project" value="InterPro"/>
</dbReference>
<dbReference type="EMBL" id="LR796363">
    <property type="protein sequence ID" value="CAB4138808.1"/>
    <property type="molecule type" value="Genomic_DNA"/>
</dbReference>
<dbReference type="InterPro" id="IPR008822">
    <property type="entry name" value="Endonuclease_RusA-like"/>
</dbReference>
<organism evidence="1">
    <name type="scientific">uncultured Caudovirales phage</name>
    <dbReference type="NCBI Taxonomy" id="2100421"/>
    <lineage>
        <taxon>Viruses</taxon>
        <taxon>Duplodnaviria</taxon>
        <taxon>Heunggongvirae</taxon>
        <taxon>Uroviricota</taxon>
        <taxon>Caudoviricetes</taxon>
        <taxon>Peduoviridae</taxon>
        <taxon>Maltschvirus</taxon>
        <taxon>Maltschvirus maltsch</taxon>
    </lineage>
</organism>
<dbReference type="SUPFAM" id="SSF103084">
    <property type="entry name" value="Holliday junction resolvase RusA"/>
    <property type="match status" value="1"/>
</dbReference>
<dbReference type="Gene3D" id="3.30.1330.70">
    <property type="entry name" value="Holliday junction resolvase RusA"/>
    <property type="match status" value="1"/>
</dbReference>
<reference evidence="1" key="1">
    <citation type="submission" date="2020-04" db="EMBL/GenBank/DDBJ databases">
        <authorList>
            <person name="Chiriac C."/>
            <person name="Salcher M."/>
            <person name="Ghai R."/>
            <person name="Kavagutti S V."/>
        </authorList>
    </citation>
    <scope>NUCLEOTIDE SEQUENCE</scope>
</reference>
<dbReference type="InterPro" id="IPR036614">
    <property type="entry name" value="RusA-like_sf"/>
</dbReference>
<sequence length="144" mass="16052">MKVILIVKGHPRPQPRPRFIKGRAVSCADPLAAAWKARIKAAASQVHLELPKGPLSCSMWFRMPTKDQARAEKPHTQVPDLDNLAKLVLDAIQDTGLLVNDSQVARLNLDKTWAPLDHAGVMVELETWEPSDQRAELPKPGWLE</sequence>
<proteinExistence type="predicted"/>
<dbReference type="GO" id="GO:0006281">
    <property type="term" value="P:DNA repair"/>
    <property type="evidence" value="ECO:0007669"/>
    <property type="project" value="InterPro"/>
</dbReference>
<name>A0A6J5LW97_9CAUD</name>
<gene>
    <name evidence="1" type="ORF">UFOVP341_25</name>
</gene>
<accession>A0A6J5LW97</accession>
<dbReference type="Pfam" id="PF05866">
    <property type="entry name" value="RusA"/>
    <property type="match status" value="1"/>
</dbReference>
<protein>
    <submittedName>
        <fullName evidence="1">Rus Holliday junction resolvase</fullName>
    </submittedName>
</protein>
<dbReference type="GO" id="GO:0006310">
    <property type="term" value="P:DNA recombination"/>
    <property type="evidence" value="ECO:0007669"/>
    <property type="project" value="InterPro"/>
</dbReference>